<name>A0A061JIP1_9PROT</name>
<gene>
    <name evidence="2" type="ORF">K737_300614</name>
</gene>
<dbReference type="EMBL" id="ARPM03000130">
    <property type="protein sequence ID" value="ETZ04969.1"/>
    <property type="molecule type" value="Genomic_DNA"/>
</dbReference>
<accession>A0A061JIP1</accession>
<feature type="region of interest" description="Disordered" evidence="1">
    <location>
        <begin position="197"/>
        <end position="259"/>
    </location>
</feature>
<keyword evidence="3" id="KW-1185">Reference proteome</keyword>
<sequence length="644" mass="73354">MKNLDYKKFFLSVFLINVWNKGLCVFRSELADRLDQCTDNVNYINNALTHKEKVTHELSQEEAVDFIEAKELMKNESIYELFKLASDAKKYTKYLEEILNEYQNNTIQDLESLKENLPKLLEMQKILQSFSITKNEELKYVLENLTKINALKKEIVQIKIKSRYENSLDGQNKEEEINRLLDGFRFIKSPEQGIVSEETANQEPSTDNQEPSTDNQEPSTANQETQNLTSAISDDTQDTSSNQSFIQNDSKPKPKTYVEHTKGFNQGINKEVEDMNNNAKSLAGAMAGAYYDETDTTDAGIRKILTEQEKSIEDRLQRRKKKEGKNSEISTAANSEISTADSAQSVNSQNQAQAVQSSEVSVQEPSYNLKTEGDLHKAQTNIEKTSKMSAELPTPNNIKEEQNQNNDSVILKQIDFNKTNEVTDGSSLSSLNSPTSQDTSFQAQKSQILDNSLSMEGSNKAALQNQAQTQLEDSAQLATSLSVNPQNQQQDSLPEKPLSSIPETSVILKEIVNLENDNKISKINEYIKLIKFECKKIENEMGQITKKLSKLTKTAENNTDLEYEKNQLKNKAEKLEKFTAQKEELQKENENIRSIKRKELQKENENIRSIKRKELQKENENIRSIKIESQSFDTSKSKNKKNKP</sequence>
<comment type="caution">
    <text evidence="2">The sequence shown here is derived from an EMBL/GenBank/DDBJ whole genome shotgun (WGS) entry which is preliminary data.</text>
</comment>
<feature type="compositionally biased region" description="Polar residues" evidence="1">
    <location>
        <begin position="327"/>
        <end position="341"/>
    </location>
</feature>
<dbReference type="RefSeq" id="WP_023492157.1">
    <property type="nucleotide sequence ID" value="NZ_ARPM03000130.1"/>
</dbReference>
<feature type="compositionally biased region" description="Low complexity" evidence="1">
    <location>
        <begin position="342"/>
        <end position="364"/>
    </location>
</feature>
<feature type="region of interest" description="Disordered" evidence="1">
    <location>
        <begin position="618"/>
        <end position="644"/>
    </location>
</feature>
<reference evidence="2 3" key="1">
    <citation type="journal article" date="2013" name="Genome Announc.">
        <title>Draft Genome Sequence of Holospora undulata Strain HU1, a Micronucleus-Specific Symbiont of the Ciliate Paramecium caudatum.</title>
        <authorList>
            <person name="Dohra H."/>
            <person name="Suzuki H."/>
            <person name="Suzuki T."/>
            <person name="Tanaka K."/>
            <person name="Fujishima M."/>
        </authorList>
    </citation>
    <scope>NUCLEOTIDE SEQUENCE [LARGE SCALE GENOMIC DNA]</scope>
    <source>
        <strain evidence="2 3">HU1</strain>
    </source>
</reference>
<evidence type="ECO:0000313" key="3">
    <source>
        <dbReference type="Proteomes" id="UP000026922"/>
    </source>
</evidence>
<feature type="region of interest" description="Disordered" evidence="1">
    <location>
        <begin position="423"/>
        <end position="444"/>
    </location>
</feature>
<dbReference type="Proteomes" id="UP000026922">
    <property type="component" value="Unassembled WGS sequence"/>
</dbReference>
<feature type="compositionally biased region" description="Polar residues" evidence="1">
    <location>
        <begin position="198"/>
        <end position="232"/>
    </location>
</feature>
<feature type="region of interest" description="Disordered" evidence="1">
    <location>
        <begin position="313"/>
        <end position="406"/>
    </location>
</feature>
<proteinExistence type="predicted"/>
<protein>
    <submittedName>
        <fullName evidence="2">Uncharacterized protein</fullName>
    </submittedName>
</protein>
<evidence type="ECO:0000256" key="1">
    <source>
        <dbReference type="SAM" id="MobiDB-lite"/>
    </source>
</evidence>
<feature type="compositionally biased region" description="Low complexity" evidence="1">
    <location>
        <begin position="426"/>
        <end position="436"/>
    </location>
</feature>
<feature type="compositionally biased region" description="Basic and acidic residues" evidence="1">
    <location>
        <begin position="250"/>
        <end position="259"/>
    </location>
</feature>
<organism evidence="2 3">
    <name type="scientific">Holospora undulata HU1</name>
    <dbReference type="NCBI Taxonomy" id="1321371"/>
    <lineage>
        <taxon>Bacteria</taxon>
        <taxon>Pseudomonadati</taxon>
        <taxon>Pseudomonadota</taxon>
        <taxon>Alphaproteobacteria</taxon>
        <taxon>Holosporales</taxon>
        <taxon>Holosporaceae</taxon>
        <taxon>Holospora</taxon>
    </lineage>
</organism>
<evidence type="ECO:0000313" key="2">
    <source>
        <dbReference type="EMBL" id="ETZ04969.1"/>
    </source>
</evidence>
<dbReference type="AlphaFoldDB" id="A0A061JIP1"/>